<dbReference type="AlphaFoldDB" id="D2QE89"/>
<dbReference type="PANTHER" id="PTHR33361">
    <property type="entry name" value="GLR0591 PROTEIN"/>
    <property type="match status" value="1"/>
</dbReference>
<keyword evidence="3" id="KW-1185">Reference proteome</keyword>
<feature type="chain" id="PRO_5003034653" description="DUF885 domain-containing protein" evidence="1">
    <location>
        <begin position="25"/>
        <end position="588"/>
    </location>
</feature>
<keyword evidence="1" id="KW-0732">Signal</keyword>
<reference evidence="2 3" key="1">
    <citation type="journal article" date="2010" name="Stand. Genomic Sci.">
        <title>Complete genome sequence of Spirosoma linguale type strain (1).</title>
        <authorList>
            <person name="Lail K."/>
            <person name="Sikorski J."/>
            <person name="Saunders E."/>
            <person name="Lapidus A."/>
            <person name="Glavina Del Rio T."/>
            <person name="Copeland A."/>
            <person name="Tice H."/>
            <person name="Cheng J.-F."/>
            <person name="Lucas S."/>
            <person name="Nolan M."/>
            <person name="Bruce D."/>
            <person name="Goodwin L."/>
            <person name="Pitluck S."/>
            <person name="Ivanova N."/>
            <person name="Mavromatis K."/>
            <person name="Ovchinnikova G."/>
            <person name="Pati A."/>
            <person name="Chen A."/>
            <person name="Palaniappan K."/>
            <person name="Land M."/>
            <person name="Hauser L."/>
            <person name="Chang Y.-J."/>
            <person name="Jeffries C.D."/>
            <person name="Chain P."/>
            <person name="Brettin T."/>
            <person name="Detter J.C."/>
            <person name="Schuetze A."/>
            <person name="Rohde M."/>
            <person name="Tindall B.J."/>
            <person name="Goeker M."/>
            <person name="Bristow J."/>
            <person name="Eisen J.A."/>
            <person name="Markowitz V."/>
            <person name="Hugenholtz P."/>
            <person name="Kyrpides N.C."/>
            <person name="Klenk H.-P."/>
            <person name="Chen F."/>
        </authorList>
    </citation>
    <scope>NUCLEOTIDE SEQUENCE [LARGE SCALE GENOMIC DNA]</scope>
    <source>
        <strain evidence="3">ATCC 33905 / DSM 74 / LMG 10896 / Claus 1</strain>
    </source>
</reference>
<name>D2QE89_SPILD</name>
<evidence type="ECO:0000313" key="2">
    <source>
        <dbReference type="EMBL" id="ADB36444.1"/>
    </source>
</evidence>
<proteinExistence type="predicted"/>
<dbReference type="HOGENOM" id="CLU_018914_1_0_10"/>
<dbReference type="Pfam" id="PF05960">
    <property type="entry name" value="DUF885"/>
    <property type="match status" value="1"/>
</dbReference>
<dbReference type="InterPro" id="IPR010281">
    <property type="entry name" value="DUF885"/>
</dbReference>
<evidence type="ECO:0000313" key="3">
    <source>
        <dbReference type="Proteomes" id="UP000002028"/>
    </source>
</evidence>
<dbReference type="STRING" id="504472.Slin_0380"/>
<dbReference type="RefSeq" id="WP_012924996.1">
    <property type="nucleotide sequence ID" value="NC_013730.1"/>
</dbReference>
<dbReference type="PANTHER" id="PTHR33361:SF2">
    <property type="entry name" value="DUF885 DOMAIN-CONTAINING PROTEIN"/>
    <property type="match status" value="1"/>
</dbReference>
<protein>
    <recommendedName>
        <fullName evidence="4">DUF885 domain-containing protein</fullName>
    </recommendedName>
</protein>
<evidence type="ECO:0000256" key="1">
    <source>
        <dbReference type="SAM" id="SignalP"/>
    </source>
</evidence>
<gene>
    <name evidence="2" type="ordered locus">Slin_0380</name>
</gene>
<sequence>MSFSIRQCAGLSLAFICLHLSLRAQTPSEQLRQVIDSTWAFELREHPLTAVFAGKKTQIESLGSYTEAAMARQTAFYRNQLAKLNAIPSAALSGPERVNAELLRYTMEDDIEQYNLKGYLNPFTSDSGPHTSLPFISNYLTFRTAADYESYIKLLYTFPAYLSDVVTLLREGLRTGMTAPKITLKGYEITYRNHIVTDPTRSVFYGPFLHFPASISPEEQARLQQAGQKAVMDGVVKGYTMFGAFMDTAYLPGARTTLAANALPNGTAFYQQRIRYYTTLDLSADADAIHQLGLQEVARIQAEMQALITQTGFKGSFQEFLKFLRTDPQFYAKTPVQLLKEASYIAKQADDKLPAFFGKLPRQPYGVAPVPDALAPKYTSGRYVGAPISSKTPGYYWVNTYNLASRPLYTLEALTLHEAVPGHHLQSALSQELTGLPDFRKRLYVDSFGEGWGLYCEWLGKEMGFYKDPYSDFGRLTFEMWRACRLVVDTGIHTKGWTRQQVIDYLSSHTALSIHDCTTETDRYISWPGQALAYKIGELKIKELRQKAQKALGDKFDVRVFHDLILSQGTVTMPILERIVDEYIKAAR</sequence>
<organism evidence="2 3">
    <name type="scientific">Spirosoma linguale (strain ATCC 33905 / DSM 74 / LMG 10896 / Claus 1)</name>
    <dbReference type="NCBI Taxonomy" id="504472"/>
    <lineage>
        <taxon>Bacteria</taxon>
        <taxon>Pseudomonadati</taxon>
        <taxon>Bacteroidota</taxon>
        <taxon>Cytophagia</taxon>
        <taxon>Cytophagales</taxon>
        <taxon>Cytophagaceae</taxon>
        <taxon>Spirosoma</taxon>
    </lineage>
</organism>
<dbReference type="KEGG" id="sli:Slin_0380"/>
<accession>D2QE89</accession>
<feature type="signal peptide" evidence="1">
    <location>
        <begin position="1"/>
        <end position="24"/>
    </location>
</feature>
<dbReference type="Proteomes" id="UP000002028">
    <property type="component" value="Chromosome"/>
</dbReference>
<dbReference type="EMBL" id="CP001769">
    <property type="protein sequence ID" value="ADB36444.1"/>
    <property type="molecule type" value="Genomic_DNA"/>
</dbReference>
<dbReference type="eggNOG" id="COG4805">
    <property type="taxonomic scope" value="Bacteria"/>
</dbReference>
<evidence type="ECO:0008006" key="4">
    <source>
        <dbReference type="Google" id="ProtNLM"/>
    </source>
</evidence>